<gene>
    <name evidence="1" type="ORF">LCGC14_2894930</name>
</gene>
<evidence type="ECO:0000313" key="1">
    <source>
        <dbReference type="EMBL" id="KKK73330.1"/>
    </source>
</evidence>
<name>A0A0F8YHX0_9ZZZZ</name>
<reference evidence="1" key="1">
    <citation type="journal article" date="2015" name="Nature">
        <title>Complex archaea that bridge the gap between prokaryotes and eukaryotes.</title>
        <authorList>
            <person name="Spang A."/>
            <person name="Saw J.H."/>
            <person name="Jorgensen S.L."/>
            <person name="Zaremba-Niedzwiedzka K."/>
            <person name="Martijn J."/>
            <person name="Lind A.E."/>
            <person name="van Eijk R."/>
            <person name="Schleper C."/>
            <person name="Guy L."/>
            <person name="Ettema T.J."/>
        </authorList>
    </citation>
    <scope>NUCLEOTIDE SEQUENCE</scope>
</reference>
<protein>
    <submittedName>
        <fullName evidence="1">Uncharacterized protein</fullName>
    </submittedName>
</protein>
<sequence>MSKHYTVENVKDGAVRGWRSVEVTGRKDLRRSFRLLSAKTHKNPSGALAEIAKEIDINSSTQYIKVEVKDNV</sequence>
<dbReference type="AlphaFoldDB" id="A0A0F8YHX0"/>
<organism evidence="1">
    <name type="scientific">marine sediment metagenome</name>
    <dbReference type="NCBI Taxonomy" id="412755"/>
    <lineage>
        <taxon>unclassified sequences</taxon>
        <taxon>metagenomes</taxon>
        <taxon>ecological metagenomes</taxon>
    </lineage>
</organism>
<dbReference type="EMBL" id="LAZR01056832">
    <property type="protein sequence ID" value="KKK73330.1"/>
    <property type="molecule type" value="Genomic_DNA"/>
</dbReference>
<proteinExistence type="predicted"/>
<accession>A0A0F8YHX0</accession>
<comment type="caution">
    <text evidence="1">The sequence shown here is derived from an EMBL/GenBank/DDBJ whole genome shotgun (WGS) entry which is preliminary data.</text>
</comment>